<organism evidence="2 3">
    <name type="scientific">Stenotrophomonas maltophilia</name>
    <name type="common">Pseudomonas maltophilia</name>
    <name type="synonym">Xanthomonas maltophilia</name>
    <dbReference type="NCBI Taxonomy" id="40324"/>
    <lineage>
        <taxon>Bacteria</taxon>
        <taxon>Pseudomonadati</taxon>
        <taxon>Pseudomonadota</taxon>
        <taxon>Gammaproteobacteria</taxon>
        <taxon>Lysobacterales</taxon>
        <taxon>Lysobacteraceae</taxon>
        <taxon>Stenotrophomonas</taxon>
        <taxon>Stenotrophomonas maltophilia group</taxon>
    </lineage>
</organism>
<dbReference type="SUPFAM" id="SSF159501">
    <property type="entry name" value="EreA/ChaN-like"/>
    <property type="match status" value="1"/>
</dbReference>
<evidence type="ECO:0000313" key="2">
    <source>
        <dbReference type="EMBL" id="AUI05976.1"/>
    </source>
</evidence>
<gene>
    <name evidence="2" type="ORF">SmaCSM2_01830</name>
</gene>
<dbReference type="RefSeq" id="WP_101764792.1">
    <property type="nucleotide sequence ID" value="NZ_CP025298.1"/>
</dbReference>
<reference evidence="2 3" key="1">
    <citation type="submission" date="2017-12" db="EMBL/GenBank/DDBJ databases">
        <title>Complete Genome Sequence of Stenotrophomonas maltophilia CSM2.</title>
        <authorList>
            <person name="Castro-Jaimes S."/>
            <person name="Lopez-Leal G."/>
            <person name="Barberena Jonas C."/>
            <person name="Bustos P."/>
            <person name="Perez-Oseguera A."/>
            <person name="Cevallos M.A."/>
        </authorList>
    </citation>
    <scope>NUCLEOTIDE SEQUENCE [LARGE SCALE GENOMIC DNA]</scope>
    <source>
        <strain evidence="2 3">CSM2</strain>
    </source>
</reference>
<dbReference type="AlphaFoldDB" id="A0AAD0FMB9"/>
<sequence length="269" mass="29944">MHSIFRWTTALMLALGMAVTAHADDTTAQIRQYAADHRMLVLGEFHGTRETPLLVRQLVDDYSRDGAPVLLALELPRAENPTLRDYLASDGGAAARQRLHGRGFWTVRDDQHDGRRSRDMLAMIEDLRALKAQGRVIDVVGYDVDKSYGGNQARDSRMAAELRRLYRRAPAGARMLVLTGNVHAMLQRPAGAPPEMQTQPMGSLLRDLDIYSVRLGALRGEAWGCADPCVARSIPEQPVRGPRVDTQAGRQYDLWVWMPHLSVGTLVDP</sequence>
<protein>
    <submittedName>
        <fullName evidence="2">Calcium-binding protein</fullName>
    </submittedName>
</protein>
<name>A0AAD0FMB9_STEMA</name>
<feature type="chain" id="PRO_5042202020" evidence="1">
    <location>
        <begin position="24"/>
        <end position="269"/>
    </location>
</feature>
<dbReference type="EMBL" id="CP025298">
    <property type="protein sequence ID" value="AUI05976.1"/>
    <property type="molecule type" value="Genomic_DNA"/>
</dbReference>
<evidence type="ECO:0000256" key="1">
    <source>
        <dbReference type="SAM" id="SignalP"/>
    </source>
</evidence>
<feature type="signal peptide" evidence="1">
    <location>
        <begin position="1"/>
        <end position="23"/>
    </location>
</feature>
<dbReference type="Proteomes" id="UP000234414">
    <property type="component" value="Chromosome"/>
</dbReference>
<accession>A0AAD0FMB9</accession>
<evidence type="ECO:0000313" key="3">
    <source>
        <dbReference type="Proteomes" id="UP000234414"/>
    </source>
</evidence>
<proteinExistence type="predicted"/>
<keyword evidence="1" id="KW-0732">Signal</keyword>